<dbReference type="Proteomes" id="UP000095286">
    <property type="component" value="Unplaced"/>
</dbReference>
<accession>A0AC35TUX1</accession>
<reference evidence="2" key="1">
    <citation type="submission" date="2016-11" db="UniProtKB">
        <authorList>
            <consortium name="WormBaseParasite"/>
        </authorList>
    </citation>
    <scope>IDENTIFICATION</scope>
    <source>
        <strain evidence="2">KR3021</strain>
    </source>
</reference>
<name>A0AC35TUX1_9BILA</name>
<organism evidence="1 2">
    <name type="scientific">Rhabditophanes sp. KR3021</name>
    <dbReference type="NCBI Taxonomy" id="114890"/>
    <lineage>
        <taxon>Eukaryota</taxon>
        <taxon>Metazoa</taxon>
        <taxon>Ecdysozoa</taxon>
        <taxon>Nematoda</taxon>
        <taxon>Chromadorea</taxon>
        <taxon>Rhabditida</taxon>
        <taxon>Tylenchina</taxon>
        <taxon>Panagrolaimomorpha</taxon>
        <taxon>Strongyloidoidea</taxon>
        <taxon>Alloionematidae</taxon>
        <taxon>Rhabditophanes</taxon>
    </lineage>
</organism>
<proteinExistence type="predicted"/>
<sequence>MKMATPASYVCSPRDVVVSNPHMTHASPDFLYHFGLDKEADQLTVRFADVKFVCCGGSASRLGLYAKLFAEDAGYEESENLSKSDRFCLYKTGTVLWVNHGMGGPSLSIMLVEIIKLLHYANCTDVSFIRLGTSGGIGVLPGTVVISSGALNGELKEEHIQYVMGQKVVREAKLDPVLMGKLKETSEDLKIPYAIGLTLCADDFYEGQGRLDGAFCEYTSEDKFSFLKQLVTMGCKNFEMESTCFAAMTRRANIKAAIVCVALLNRLDGDQVVIDKSMYHEFELRPYRLVSNFLIKQIASKH</sequence>
<dbReference type="WBParaSite" id="RSKR_0000436600.1">
    <property type="protein sequence ID" value="RSKR_0000436600.1"/>
    <property type="gene ID" value="RSKR_0000436600"/>
</dbReference>
<evidence type="ECO:0000313" key="2">
    <source>
        <dbReference type="WBParaSite" id="RSKR_0000436600.1"/>
    </source>
</evidence>
<evidence type="ECO:0000313" key="1">
    <source>
        <dbReference type="Proteomes" id="UP000095286"/>
    </source>
</evidence>
<protein>
    <submittedName>
        <fullName evidence="2">PNP_UDP_1 domain-containing protein</fullName>
    </submittedName>
</protein>